<organism evidence="1 2">
    <name type="scientific">Hymenobacter koreensis</name>
    <dbReference type="NCBI Taxonomy" id="1084523"/>
    <lineage>
        <taxon>Bacteria</taxon>
        <taxon>Pseudomonadati</taxon>
        <taxon>Bacteroidota</taxon>
        <taxon>Cytophagia</taxon>
        <taxon>Cytophagales</taxon>
        <taxon>Hymenobacteraceae</taxon>
        <taxon>Hymenobacter</taxon>
    </lineage>
</organism>
<proteinExistence type="predicted"/>
<evidence type="ECO:0008006" key="3">
    <source>
        <dbReference type="Google" id="ProtNLM"/>
    </source>
</evidence>
<name>A0ABP8ITQ2_9BACT</name>
<reference evidence="2" key="1">
    <citation type="journal article" date="2019" name="Int. J. Syst. Evol. Microbiol.">
        <title>The Global Catalogue of Microorganisms (GCM) 10K type strain sequencing project: providing services to taxonomists for standard genome sequencing and annotation.</title>
        <authorList>
            <consortium name="The Broad Institute Genomics Platform"/>
            <consortium name="The Broad Institute Genome Sequencing Center for Infectious Disease"/>
            <person name="Wu L."/>
            <person name="Ma J."/>
        </authorList>
    </citation>
    <scope>NUCLEOTIDE SEQUENCE [LARGE SCALE GENOMIC DNA]</scope>
    <source>
        <strain evidence="2">JCM 17924</strain>
    </source>
</reference>
<dbReference type="InterPro" id="IPR007338">
    <property type="entry name" value="DUF416"/>
</dbReference>
<dbReference type="Proteomes" id="UP001500454">
    <property type="component" value="Unassembled WGS sequence"/>
</dbReference>
<dbReference type="InterPro" id="IPR023381">
    <property type="entry name" value="YP001051499.1-like_dom_sf"/>
</dbReference>
<dbReference type="RefSeq" id="WP_345220552.1">
    <property type="nucleotide sequence ID" value="NZ_BAABHA010000001.1"/>
</dbReference>
<dbReference type="Gene3D" id="1.20.1590.10">
    <property type="entry name" value="YP_001051499.1 domain like"/>
    <property type="match status" value="1"/>
</dbReference>
<comment type="caution">
    <text evidence="1">The sequence shown here is derived from an EMBL/GenBank/DDBJ whole genome shotgun (WGS) entry which is preliminary data.</text>
</comment>
<sequence>MRDDIETQIIGLSDRQKAVFAGLVCERLYPQYQAFCEAESWGSPVVYERGVELLYNSGLGEFHKQEAASLLEKLELVTPALNASKSPLTSYAVDACIALNEALQFLTDKLESHLHNCATAAMDSVDMFVQDYQNLSPSRRGLEAVVAADPFMQAEKARQHRLLEALLTLHDFDATSIHQLRRLNGSGGIIDVDLLPRS</sequence>
<keyword evidence="2" id="KW-1185">Reference proteome</keyword>
<dbReference type="EMBL" id="BAABHA010000001">
    <property type="protein sequence ID" value="GAA4372481.1"/>
    <property type="molecule type" value="Genomic_DNA"/>
</dbReference>
<accession>A0ABP8ITQ2</accession>
<evidence type="ECO:0000313" key="1">
    <source>
        <dbReference type="EMBL" id="GAA4372481.1"/>
    </source>
</evidence>
<gene>
    <name evidence="1" type="ORF">GCM10023186_02030</name>
</gene>
<evidence type="ECO:0000313" key="2">
    <source>
        <dbReference type="Proteomes" id="UP001500454"/>
    </source>
</evidence>
<dbReference type="Pfam" id="PF04222">
    <property type="entry name" value="DUF416"/>
    <property type="match status" value="1"/>
</dbReference>
<protein>
    <recommendedName>
        <fullName evidence="3">DUF416 family protein</fullName>
    </recommendedName>
</protein>